<reference evidence="2 3" key="1">
    <citation type="submission" date="2013-02" db="EMBL/GenBank/DDBJ databases">
        <title>The Genome Sequence of Lactobacillus catenaformis F0143.</title>
        <authorList>
            <consortium name="The Broad Institute Genome Sequencing Platform"/>
            <person name="Earl A."/>
            <person name="Ward D."/>
            <person name="Feldgarden M."/>
            <person name="Gevers D."/>
            <person name="Izard J."/>
            <person name="Blanton J.M."/>
            <person name="Mathney J."/>
            <person name="Dewhirst F.E."/>
            <person name="Young S.K."/>
            <person name="Zeng Q."/>
            <person name="Gargeya S."/>
            <person name="Fitzgerald M."/>
            <person name="Haas B."/>
            <person name="Abouelleil A."/>
            <person name="Alvarado L."/>
            <person name="Arachchi H.M."/>
            <person name="Berlin A."/>
            <person name="Chapman S.B."/>
            <person name="Gearin G."/>
            <person name="Goldberg J."/>
            <person name="Griggs A."/>
            <person name="Gujja S."/>
            <person name="Hansen M."/>
            <person name="Heiman D."/>
            <person name="Howarth C."/>
            <person name="Larimer J."/>
            <person name="Lui A."/>
            <person name="MacDonald P.J.P."/>
            <person name="McCowen C."/>
            <person name="Montmayeur A."/>
            <person name="Murphy C."/>
            <person name="Neiman D."/>
            <person name="Pearson M."/>
            <person name="Priest M."/>
            <person name="Roberts A."/>
            <person name="Saif S."/>
            <person name="Shea T."/>
            <person name="Sisk P."/>
            <person name="Stolte C."/>
            <person name="Sykes S."/>
            <person name="Wortman J."/>
            <person name="Nusbaum C."/>
            <person name="Birren B."/>
        </authorList>
    </citation>
    <scope>NUCLEOTIDE SEQUENCE [LARGE SCALE GENOMIC DNA]</scope>
    <source>
        <strain evidence="2 3">OT 569</strain>
    </source>
</reference>
<keyword evidence="1" id="KW-0472">Membrane</keyword>
<dbReference type="RefSeq" id="WP_004801077.1">
    <property type="nucleotide sequence ID" value="NZ_KB446646.1"/>
</dbReference>
<dbReference type="EMBL" id="AGEJ01000001">
    <property type="protein sequence ID" value="EMD17634.1"/>
    <property type="molecule type" value="Genomic_DNA"/>
</dbReference>
<evidence type="ECO:0000313" key="3">
    <source>
        <dbReference type="Proteomes" id="UP000011758"/>
    </source>
</evidence>
<accession>M2PPY1</accession>
<dbReference type="BioCyc" id="ECAT999415-HMP:GTTI-75-MONOMER"/>
<organism evidence="2 3">
    <name type="scientific">Eggerthia catenaformis OT 569 = DSM 20559</name>
    <dbReference type="NCBI Taxonomy" id="999415"/>
    <lineage>
        <taxon>Bacteria</taxon>
        <taxon>Bacillati</taxon>
        <taxon>Bacillota</taxon>
        <taxon>Erysipelotrichia</taxon>
        <taxon>Erysipelotrichales</taxon>
        <taxon>Coprobacillaceae</taxon>
        <taxon>Eggerthia</taxon>
    </lineage>
</organism>
<sequence length="609" mass="70818">MKRFKPALKIKIIICFILTGLIFMSSLYIIPLTDRNTLVNIDDLLKEKENTIDVLSIGNRKLSYGINPMDMYHKFGIRSYNAISGSSYRTQYYDLLAYSLKKQKPKAVIVETSALFDYDNSFPTRFSNLQRVISNQFSKPKYDSLDNTKGYQITLNNSSMTQTDYMTSNQLSYQINKENLSDLDKMISYANKNNIKVLFVSLPNIIGWNNNRYKAVKSLADQYKVSYLDFNQNEYRTQIKMNYQYDFYSKNLLNILGSYKVSSYLAYYLSKTYKLDNYKNKSEAWKKYYQNYLKILARMTKEEITEVYEKYRALLIPSSKNTSSSNKINRASAPTSYYHEISKSIDVFHIGNSDIYSAINPMWMYQKKGITSYVFGEALQDVSMAYGLFKEALKTQKPKVLVFDTNEIFYQIISSERAKTKSLDYTRRIPSHYNNAKGYFIRYDSSAVAHNTRSSNLKSSSVSNMAEYYLDGIMNLAAKNNIKVLFVTVPCPGDWNVKRREVVKRYAKKYNVNYIDFNEDSYIKKLAIDYSKDFVNANHLNIIGAYKITDYLSDYLANNFGLQNRKSEVFAHQWTLSMTRFQNALKSGATTSTAHLRTYNNLLKVMKNQ</sequence>
<dbReference type="InterPro" id="IPR036514">
    <property type="entry name" value="SGNH_hydro_sf"/>
</dbReference>
<dbReference type="Gene3D" id="3.40.50.1110">
    <property type="entry name" value="SGNH hydrolase"/>
    <property type="match status" value="1"/>
</dbReference>
<keyword evidence="3" id="KW-1185">Reference proteome</keyword>
<evidence type="ECO:0000313" key="2">
    <source>
        <dbReference type="EMBL" id="EMD17634.1"/>
    </source>
</evidence>
<dbReference type="OrthoDB" id="9796702at2"/>
<dbReference type="Proteomes" id="UP000011758">
    <property type="component" value="Unassembled WGS sequence"/>
</dbReference>
<name>M2PPY1_9FIRM</name>
<keyword evidence="1" id="KW-1133">Transmembrane helix</keyword>
<proteinExistence type="predicted"/>
<gene>
    <name evidence="2" type="ORF">HMPREF9943_00066</name>
</gene>
<keyword evidence="1" id="KW-0812">Transmembrane</keyword>
<dbReference type="PATRIC" id="fig|999415.3.peg.67"/>
<dbReference type="SUPFAM" id="SSF52266">
    <property type="entry name" value="SGNH hydrolase"/>
    <property type="match status" value="1"/>
</dbReference>
<protein>
    <submittedName>
        <fullName evidence="2">Uncharacterized protein</fullName>
    </submittedName>
</protein>
<evidence type="ECO:0000256" key="1">
    <source>
        <dbReference type="SAM" id="Phobius"/>
    </source>
</evidence>
<feature type="transmembrane region" description="Helical" evidence="1">
    <location>
        <begin position="12"/>
        <end position="30"/>
    </location>
</feature>
<dbReference type="STRING" id="999415.HMPREF9943_00066"/>
<dbReference type="AlphaFoldDB" id="M2PPY1"/>
<comment type="caution">
    <text evidence="2">The sequence shown here is derived from an EMBL/GenBank/DDBJ whole genome shotgun (WGS) entry which is preliminary data.</text>
</comment>
<dbReference type="eggNOG" id="COG2755">
    <property type="taxonomic scope" value="Bacteria"/>
</dbReference>